<dbReference type="AlphaFoldDB" id="A0A7V6DP69"/>
<organism evidence="1">
    <name type="scientific">Desulfobacca acetoxidans</name>
    <dbReference type="NCBI Taxonomy" id="60893"/>
    <lineage>
        <taxon>Bacteria</taxon>
        <taxon>Pseudomonadati</taxon>
        <taxon>Thermodesulfobacteriota</taxon>
        <taxon>Desulfobaccia</taxon>
        <taxon>Desulfobaccales</taxon>
        <taxon>Desulfobaccaceae</taxon>
        <taxon>Desulfobacca</taxon>
    </lineage>
</organism>
<accession>A0A7V6DP69</accession>
<gene>
    <name evidence="1" type="ORF">ENV52_04210</name>
</gene>
<evidence type="ECO:0000313" key="1">
    <source>
        <dbReference type="EMBL" id="HHS28886.1"/>
    </source>
</evidence>
<sequence length="112" mass="12994">MSTHMQIVVKVTPYYQEDFSKTFPKLARHLGHLDAALVRSNPSLYALAGKLDKLLYTFDGTEVRDVLLKHRKQLQGLYQEIEARIADWHLAEADKLLYKMEDIFEEIEGELS</sequence>
<protein>
    <submittedName>
        <fullName evidence="1">Uncharacterized protein</fullName>
    </submittedName>
</protein>
<comment type="caution">
    <text evidence="1">The sequence shown here is derived from an EMBL/GenBank/DDBJ whole genome shotgun (WGS) entry which is preliminary data.</text>
</comment>
<dbReference type="EMBL" id="DTGR01000066">
    <property type="protein sequence ID" value="HHS28886.1"/>
    <property type="molecule type" value="Genomic_DNA"/>
</dbReference>
<name>A0A7V6DP69_9BACT</name>
<reference evidence="1" key="1">
    <citation type="journal article" date="2020" name="mSystems">
        <title>Genome- and Community-Level Interaction Insights into Carbon Utilization and Element Cycling Functions of Hydrothermarchaeota in Hydrothermal Sediment.</title>
        <authorList>
            <person name="Zhou Z."/>
            <person name="Liu Y."/>
            <person name="Xu W."/>
            <person name="Pan J."/>
            <person name="Luo Z.H."/>
            <person name="Li M."/>
        </authorList>
    </citation>
    <scope>NUCLEOTIDE SEQUENCE [LARGE SCALE GENOMIC DNA]</scope>
    <source>
        <strain evidence="1">SpSt-767</strain>
    </source>
</reference>
<proteinExistence type="predicted"/>